<sequence>MSMMEQTAGSSFSVSKAFAAPFQAIGNALMYIAENNVRVKQLQALSALTDEQLEERGLKREELVIRVFGGSGI</sequence>
<evidence type="ECO:0000313" key="2">
    <source>
        <dbReference type="Proteomes" id="UP000606730"/>
    </source>
</evidence>
<protein>
    <recommendedName>
        <fullName evidence="3">DUF1127 domain-containing protein</fullName>
    </recommendedName>
</protein>
<dbReference type="Proteomes" id="UP000606730">
    <property type="component" value="Unassembled WGS sequence"/>
</dbReference>
<comment type="caution">
    <text evidence="1">The sequence shown here is derived from an EMBL/GenBank/DDBJ whole genome shotgun (WGS) entry which is preliminary data.</text>
</comment>
<dbReference type="EMBL" id="BMKN01000002">
    <property type="protein sequence ID" value="GGE57519.1"/>
    <property type="molecule type" value="Genomic_DNA"/>
</dbReference>
<gene>
    <name evidence="1" type="ORF">GCM10011517_26630</name>
</gene>
<evidence type="ECO:0000313" key="1">
    <source>
        <dbReference type="EMBL" id="GGE57519.1"/>
    </source>
</evidence>
<reference evidence="1" key="1">
    <citation type="journal article" date="2014" name="Int. J. Syst. Evol. Microbiol.">
        <title>Complete genome sequence of Corynebacterium casei LMG S-19264T (=DSM 44701T), isolated from a smear-ripened cheese.</title>
        <authorList>
            <consortium name="US DOE Joint Genome Institute (JGI-PGF)"/>
            <person name="Walter F."/>
            <person name="Albersmeier A."/>
            <person name="Kalinowski J."/>
            <person name="Ruckert C."/>
        </authorList>
    </citation>
    <scope>NUCLEOTIDE SEQUENCE</scope>
    <source>
        <strain evidence="1">CGMCC 1.16012</strain>
    </source>
</reference>
<keyword evidence="2" id="KW-1185">Reference proteome</keyword>
<organism evidence="1 2">
    <name type="scientific">Actibacterium pelagium</name>
    <dbReference type="NCBI Taxonomy" id="2029103"/>
    <lineage>
        <taxon>Bacteria</taxon>
        <taxon>Pseudomonadati</taxon>
        <taxon>Pseudomonadota</taxon>
        <taxon>Alphaproteobacteria</taxon>
        <taxon>Rhodobacterales</taxon>
        <taxon>Roseobacteraceae</taxon>
        <taxon>Actibacterium</taxon>
    </lineage>
</organism>
<dbReference type="AlphaFoldDB" id="A0A917AKM8"/>
<evidence type="ECO:0008006" key="3">
    <source>
        <dbReference type="Google" id="ProtNLM"/>
    </source>
</evidence>
<reference evidence="1" key="2">
    <citation type="submission" date="2020-09" db="EMBL/GenBank/DDBJ databases">
        <authorList>
            <person name="Sun Q."/>
            <person name="Zhou Y."/>
        </authorList>
    </citation>
    <scope>NUCLEOTIDE SEQUENCE</scope>
    <source>
        <strain evidence="1">CGMCC 1.16012</strain>
    </source>
</reference>
<dbReference type="RefSeq" id="WP_229666191.1">
    <property type="nucleotide sequence ID" value="NZ_BMKN01000002.1"/>
</dbReference>
<proteinExistence type="predicted"/>
<name>A0A917AKM8_9RHOB</name>
<accession>A0A917AKM8</accession>